<dbReference type="InterPro" id="IPR010982">
    <property type="entry name" value="Lambda_DNA-bd_dom_sf"/>
</dbReference>
<gene>
    <name evidence="2" type="ORF">J41TS4_35980</name>
</gene>
<organism evidence="2 3">
    <name type="scientific">Paenibacillus apis</name>
    <dbReference type="NCBI Taxonomy" id="1792174"/>
    <lineage>
        <taxon>Bacteria</taxon>
        <taxon>Bacillati</taxon>
        <taxon>Bacillota</taxon>
        <taxon>Bacilli</taxon>
        <taxon>Bacillales</taxon>
        <taxon>Paenibacillaceae</taxon>
        <taxon>Paenibacillus</taxon>
    </lineage>
</organism>
<evidence type="ECO:0000313" key="2">
    <source>
        <dbReference type="EMBL" id="GIO43840.1"/>
    </source>
</evidence>
<dbReference type="CDD" id="cd00093">
    <property type="entry name" value="HTH_XRE"/>
    <property type="match status" value="1"/>
</dbReference>
<evidence type="ECO:0000313" key="3">
    <source>
        <dbReference type="Proteomes" id="UP000678895"/>
    </source>
</evidence>
<dbReference type="GO" id="GO:0003677">
    <property type="term" value="F:DNA binding"/>
    <property type="evidence" value="ECO:0007669"/>
    <property type="project" value="InterPro"/>
</dbReference>
<dbReference type="InterPro" id="IPR001387">
    <property type="entry name" value="Cro/C1-type_HTH"/>
</dbReference>
<dbReference type="SMART" id="SM00530">
    <property type="entry name" value="HTH_XRE"/>
    <property type="match status" value="1"/>
</dbReference>
<dbReference type="Proteomes" id="UP000678895">
    <property type="component" value="Unassembled WGS sequence"/>
</dbReference>
<keyword evidence="3" id="KW-1185">Reference proteome</keyword>
<dbReference type="PROSITE" id="PS50943">
    <property type="entry name" value="HTH_CROC1"/>
    <property type="match status" value="1"/>
</dbReference>
<dbReference type="AlphaFoldDB" id="A0A920CLV6"/>
<dbReference type="SUPFAM" id="SSF47413">
    <property type="entry name" value="lambda repressor-like DNA-binding domains"/>
    <property type="match status" value="1"/>
</dbReference>
<dbReference type="Pfam" id="PF01381">
    <property type="entry name" value="HTH_3"/>
    <property type="match status" value="1"/>
</dbReference>
<accession>A0A920CLV6</accession>
<reference evidence="2" key="1">
    <citation type="submission" date="2021-03" db="EMBL/GenBank/DDBJ databases">
        <title>Antimicrobial resistance genes in bacteria isolated from Japanese honey, and their potential for conferring macrolide and lincosamide resistance in the American foulbrood pathogen Paenibacillus larvae.</title>
        <authorList>
            <person name="Okamoto M."/>
            <person name="Kumagai M."/>
            <person name="Kanamori H."/>
            <person name="Takamatsu D."/>
        </authorList>
    </citation>
    <scope>NUCLEOTIDE SEQUENCE</scope>
    <source>
        <strain evidence="2">J41TS4</strain>
    </source>
</reference>
<evidence type="ECO:0000259" key="1">
    <source>
        <dbReference type="PROSITE" id="PS50943"/>
    </source>
</evidence>
<dbReference type="RefSeq" id="WP_044482019.1">
    <property type="nucleotide sequence ID" value="NZ_BORS01000013.1"/>
</dbReference>
<comment type="caution">
    <text evidence="2">The sequence shown here is derived from an EMBL/GenBank/DDBJ whole genome shotgun (WGS) entry which is preliminary data.</text>
</comment>
<proteinExistence type="predicted"/>
<dbReference type="Gene3D" id="1.10.260.40">
    <property type="entry name" value="lambda repressor-like DNA-binding domains"/>
    <property type="match status" value="1"/>
</dbReference>
<name>A0A920CLV6_9BACL</name>
<protein>
    <submittedName>
        <fullName evidence="2">Transcriptional regulator</fullName>
    </submittedName>
</protein>
<sequence>MKKRKLTPLGVIIRKRLLDQGKTQVQLAEEVGTTKVYLNYILHGERTGSKYLPRIFAALDLDPEQIEQHTA</sequence>
<feature type="domain" description="HTH cro/C1-type" evidence="1">
    <location>
        <begin position="13"/>
        <end position="66"/>
    </location>
</feature>
<dbReference type="EMBL" id="BORS01000013">
    <property type="protein sequence ID" value="GIO43840.1"/>
    <property type="molecule type" value="Genomic_DNA"/>
</dbReference>